<evidence type="ECO:0000259" key="2">
    <source>
        <dbReference type="Pfam" id="PF01370"/>
    </source>
</evidence>
<organism evidence="3 4">
    <name type="scientific">Candidatus Desulfatibia vada</name>
    <dbReference type="NCBI Taxonomy" id="2841696"/>
    <lineage>
        <taxon>Bacteria</taxon>
        <taxon>Pseudomonadati</taxon>
        <taxon>Thermodesulfobacteriota</taxon>
        <taxon>Desulfobacteria</taxon>
        <taxon>Desulfobacterales</taxon>
        <taxon>Desulfobacterales incertae sedis</taxon>
        <taxon>Candidatus Desulfatibia</taxon>
    </lineage>
</organism>
<dbReference type="Proteomes" id="UP000605201">
    <property type="component" value="Unassembled WGS sequence"/>
</dbReference>
<comment type="caution">
    <text evidence="3">The sequence shown here is derived from an EMBL/GenBank/DDBJ whole genome shotgun (WGS) entry which is preliminary data.</text>
</comment>
<dbReference type="InterPro" id="IPR001509">
    <property type="entry name" value="Epimerase_deHydtase"/>
</dbReference>
<reference evidence="3 4" key="1">
    <citation type="submission" date="2020-08" db="EMBL/GenBank/DDBJ databases">
        <title>Bridging the membrane lipid divide: bacteria of the FCB group superphylum have the potential to synthesize archaeal ether lipids.</title>
        <authorList>
            <person name="Villanueva L."/>
            <person name="Von Meijenfeldt F.A.B."/>
            <person name="Westbye A.B."/>
            <person name="Yadav S."/>
            <person name="Hopmans E.C."/>
            <person name="Dutilh B.E."/>
            <person name="Sinninghe Damste J.S."/>
        </authorList>
    </citation>
    <scope>NUCLEOTIDE SEQUENCE [LARGE SCALE GENOMIC DNA]</scope>
    <source>
        <strain evidence="3">NIOZ-UU17</strain>
    </source>
</reference>
<accession>A0A8J6P2I3</accession>
<dbReference type="Pfam" id="PF01370">
    <property type="entry name" value="Epimerase"/>
    <property type="match status" value="1"/>
</dbReference>
<dbReference type="SUPFAM" id="SSF51735">
    <property type="entry name" value="NAD(P)-binding Rossmann-fold domains"/>
    <property type="match status" value="1"/>
</dbReference>
<sequence length="328" mass="36221">MLHHLEYYSGKTILITGAAGFIGSSLVRALSGFDCDLICLQTGDRKFDVAPDSKARIAVHKGDIRAPAIWDDLLEDTDIVFHLAAQTSSRFANQNPIEDMGLNLVPVVRFIDTCQKRGIRPDIIFSGTVTQTGLTTNFPVDEGRRNLPITTYDISKLASEKYLQYYGMAMGGRSATLRLANVYGPGGRSGSSDRGILNMMVINALSGKELTVYGKGDYIRDYVFIDDVVSAFLTAGAYMHVINGQYYVIGSGKGHSIKEMAETVRDLVAKIADKHVKIAHAPIPPDLSEIEFRHFVADIRKFSIASGWKPKFSLQKGVRSTIRFFKEK</sequence>
<protein>
    <submittedName>
        <fullName evidence="3">NAD-dependent epimerase/dehydratase family protein</fullName>
    </submittedName>
</protein>
<gene>
    <name evidence="3" type="ORF">H8D96_15015</name>
</gene>
<proteinExistence type="inferred from homology"/>
<evidence type="ECO:0000313" key="3">
    <source>
        <dbReference type="EMBL" id="MBC8433218.1"/>
    </source>
</evidence>
<evidence type="ECO:0000256" key="1">
    <source>
        <dbReference type="ARBA" id="ARBA00007637"/>
    </source>
</evidence>
<dbReference type="Gene3D" id="3.90.25.10">
    <property type="entry name" value="UDP-galactose 4-epimerase, domain 1"/>
    <property type="match status" value="1"/>
</dbReference>
<name>A0A8J6P2I3_9BACT</name>
<feature type="domain" description="NAD-dependent epimerase/dehydratase" evidence="2">
    <location>
        <begin position="13"/>
        <end position="250"/>
    </location>
</feature>
<evidence type="ECO:0000313" key="4">
    <source>
        <dbReference type="Proteomes" id="UP000605201"/>
    </source>
</evidence>
<dbReference type="PANTHER" id="PTHR43000">
    <property type="entry name" value="DTDP-D-GLUCOSE 4,6-DEHYDRATASE-RELATED"/>
    <property type="match status" value="1"/>
</dbReference>
<dbReference type="Gene3D" id="3.40.50.720">
    <property type="entry name" value="NAD(P)-binding Rossmann-like Domain"/>
    <property type="match status" value="1"/>
</dbReference>
<dbReference type="InterPro" id="IPR036291">
    <property type="entry name" value="NAD(P)-bd_dom_sf"/>
</dbReference>
<dbReference type="EMBL" id="JACNIG010000282">
    <property type="protein sequence ID" value="MBC8433218.1"/>
    <property type="molecule type" value="Genomic_DNA"/>
</dbReference>
<dbReference type="AlphaFoldDB" id="A0A8J6P2I3"/>
<comment type="similarity">
    <text evidence="1">Belongs to the NAD(P)-dependent epimerase/dehydratase family.</text>
</comment>